<name>A0ACB9LEH1_BAUVA</name>
<keyword evidence="2" id="KW-1185">Reference proteome</keyword>
<proteinExistence type="predicted"/>
<gene>
    <name evidence="1" type="ORF">L6164_031055</name>
</gene>
<reference evidence="1 2" key="1">
    <citation type="journal article" date="2022" name="DNA Res.">
        <title>Chromosomal-level genome assembly of the orchid tree Bauhinia variegata (Leguminosae; Cercidoideae) supports the allotetraploid origin hypothesis of Bauhinia.</title>
        <authorList>
            <person name="Zhong Y."/>
            <person name="Chen Y."/>
            <person name="Zheng D."/>
            <person name="Pang J."/>
            <person name="Liu Y."/>
            <person name="Luo S."/>
            <person name="Meng S."/>
            <person name="Qian L."/>
            <person name="Wei D."/>
            <person name="Dai S."/>
            <person name="Zhou R."/>
        </authorList>
    </citation>
    <scope>NUCLEOTIDE SEQUENCE [LARGE SCALE GENOMIC DNA]</scope>
    <source>
        <strain evidence="1">BV-YZ2020</strain>
    </source>
</reference>
<accession>A0ACB9LEH1</accession>
<protein>
    <submittedName>
        <fullName evidence="1">Uncharacterized protein</fullName>
    </submittedName>
</protein>
<sequence length="750" mass="82577">MSRSVDCLERTLRKIYFSGKELQASPVEMWELSGVSGTLGLLVLYTLIALVSADGNDWKTLKGSPPLVIARGGFSGIFPDSSSAAYTLAVNKSVSNVTLWCDVQLTKNGTGICFPELKLDNATDISIIYPGKSKNYPINGIPTRGYFSIDYNLDELKNVTLVQGVYSRTNKFDGNKFPILTVDDVIKLVKPHGLWLNIQNAAFFMQQNLNITTFLLSVSGTGGVSYISSPDSSFLRSIKSHFSSQKPGIVFRFLGQDESEPRTNKSYGSFLKDLTAIRSFASGILVPKSYIWPVDSDLYLQPPTSLVSDAHKAGLKVFVSDIVNDLVFSYNYSYDPLAECLSFIDNNVSFSVDGILSDFPVTPSAAIDCFSHLEHAQKQGKTLVISKYGASGDYPACTDLAYNKAISDGADVIDCPVQMSKDGIPFCLSSIDLVESTTVLQSNFSKLETTIPEIKPNSGIFTFSLTWNEIKTLTPSILNPYDKYRLYRNPKFKNAGKLLTLSKFLSLKRGQTSGILISIENAAYLAVKQNLSVTNAVVDALRKSGYDKQSVSQGVMIQSTHSSLLKEFKAKTKYEIVYKVDESISDADDSAVKDIKMFAHSVVVGKSSVYPVTSAFLTNATNTVSKLKSNNLKVYVETFSNEFVSQAWDYYSDAFVEINSVVSGENIDGIITDFPKTADRYRKNRCLKQNKKPAYMMPVEPGMLLQQVTRQFYPEPAPPLPVLKDINVTEPPLPSVPSIAPSPAPTRLRI</sequence>
<organism evidence="1 2">
    <name type="scientific">Bauhinia variegata</name>
    <name type="common">Purple orchid tree</name>
    <name type="synonym">Phanera variegata</name>
    <dbReference type="NCBI Taxonomy" id="167791"/>
    <lineage>
        <taxon>Eukaryota</taxon>
        <taxon>Viridiplantae</taxon>
        <taxon>Streptophyta</taxon>
        <taxon>Embryophyta</taxon>
        <taxon>Tracheophyta</taxon>
        <taxon>Spermatophyta</taxon>
        <taxon>Magnoliopsida</taxon>
        <taxon>eudicotyledons</taxon>
        <taxon>Gunneridae</taxon>
        <taxon>Pentapetalae</taxon>
        <taxon>rosids</taxon>
        <taxon>fabids</taxon>
        <taxon>Fabales</taxon>
        <taxon>Fabaceae</taxon>
        <taxon>Cercidoideae</taxon>
        <taxon>Cercideae</taxon>
        <taxon>Bauhiniinae</taxon>
        <taxon>Bauhinia</taxon>
    </lineage>
</organism>
<dbReference type="Proteomes" id="UP000828941">
    <property type="component" value="Chromosome 12"/>
</dbReference>
<dbReference type="EMBL" id="CM039437">
    <property type="protein sequence ID" value="KAI4307930.1"/>
    <property type="molecule type" value="Genomic_DNA"/>
</dbReference>
<comment type="caution">
    <text evidence="1">The sequence shown here is derived from an EMBL/GenBank/DDBJ whole genome shotgun (WGS) entry which is preliminary data.</text>
</comment>
<evidence type="ECO:0000313" key="2">
    <source>
        <dbReference type="Proteomes" id="UP000828941"/>
    </source>
</evidence>
<evidence type="ECO:0000313" key="1">
    <source>
        <dbReference type="EMBL" id="KAI4307930.1"/>
    </source>
</evidence>